<dbReference type="InterPro" id="IPR013783">
    <property type="entry name" value="Ig-like_fold"/>
</dbReference>
<reference evidence="2 3" key="1">
    <citation type="journal article" date="2015" name="Int. J. Syst. Evol. Microbiol.">
        <title>Flavisolibacter ginsenosidimutans sp. nov., with ginsenoside-converting activity isolated from soil used for cultivating ginseng.</title>
        <authorList>
            <person name="Zhao Y."/>
            <person name="Liu Q."/>
            <person name="Kang M.S."/>
            <person name="Jin F."/>
            <person name="Yu H."/>
            <person name="Im W.T."/>
        </authorList>
    </citation>
    <scope>NUCLEOTIDE SEQUENCE [LARGE SCALE GENOMIC DNA]</scope>
    <source>
        <strain evidence="2 3">Gsoil 636</strain>
    </source>
</reference>
<dbReference type="KEGG" id="fgg:FSB75_16010"/>
<dbReference type="Gene3D" id="2.130.10.10">
    <property type="entry name" value="YVTN repeat-like/Quinoprotein amine dehydrogenase"/>
    <property type="match status" value="3"/>
</dbReference>
<dbReference type="Gene3D" id="2.60.40.2030">
    <property type="match status" value="1"/>
</dbReference>
<protein>
    <recommendedName>
        <fullName evidence="4">T9SS type A sorting domain-containing protein</fullName>
    </recommendedName>
</protein>
<dbReference type="OrthoDB" id="9757947at2"/>
<feature type="chain" id="PRO_5022959362" description="T9SS type A sorting domain-containing protein" evidence="1">
    <location>
        <begin position="22"/>
        <end position="1477"/>
    </location>
</feature>
<dbReference type="Gene3D" id="2.60.40.10">
    <property type="entry name" value="Immunoglobulins"/>
    <property type="match status" value="1"/>
</dbReference>
<dbReference type="SUPFAM" id="SSF110296">
    <property type="entry name" value="Oligoxyloglucan reducing end-specific cellobiohydrolase"/>
    <property type="match status" value="2"/>
</dbReference>
<gene>
    <name evidence="2" type="ORF">FSB75_16010</name>
</gene>
<name>A0A5B8UMP4_9BACT</name>
<evidence type="ECO:0000256" key="1">
    <source>
        <dbReference type="SAM" id="SignalP"/>
    </source>
</evidence>
<sequence>MKRFTLACLAAALLCAFYFFRPQVPTLFKTENEEENELLESGNKLRYIEEAIRQEFELTKSPVTGDVPRYKLLQAMDYTTQRLQQRTQSRAIQGVNWVERGPNNIGGRTLSLLFDANDADYSTVYAGAADGGLWRCLDINAVAPVWNKVSDQFDNLAVSTIAQQANNPAKMYFGTGEGYFNVDAVQGFGIWRSLDNGTTWQHLPSTTDGNFRTVQKIVVTNNGYVYAATTPGGIMRSKDGGITWEKVLGGGPGADLEIAANGNLWASIGIFSPGSVWTSATGDAGSWTNKTPPANATNGMQRITIACAPSDANTVYVLGHDGNSNDCNNIWYSNNAGTLWTPRVAPLVTDQVATAPNFTRGQAWYDLPVAVDPNNPLSLVIGGVDLHRSIDAGATWIHISKWYNSIATAYPLLPVVHADQHAIVFSPGSSDKILFGNDGGIFLSPNITAALSDVTVATVNAKNNGYNVTQFYAVAQHPANQNYFLAGAQDNGSQKFSGGTGTQATSEASGGDGAFCHIDQQDPNYQFTSYVYNNYYRSTDGGVTFNSTVSNSSNGSFVNPTALDNTSKMLYADYTTVSTRVGGQFGRWDTRSSSTSMDAITVTNFANASVTHVAVSPNVANRIYFGLSNGRIVYVDGANTASGTVAGTIVRTGTGSVSGIAIEPGNEAHMLITYANYDVQNVLETFDGGTTWTNVEGNLPNMPVRWVVFNPSNYHQAFIATELGVWSTDNLAGTSTEWNPTNGGFANVRVDMLKIVGNQMAAATHGRGLFTTTLAGTANAPAVNFGTSSGAGSEAAANVSTGCDKGYKDYPVTMYISDAPTGTATVNLNVVAPTATATEGQDYDIIPKTLTFSSGSNAPQSFVIRVYNDANTEAQNEFFTIDYTISGTTNAVKGGMQQTYDFRIADDDYLKIPKAATTVSIPSGIYNTNLGGSSPLQGSQSDKKMQYLYRKDELLAMGLKAGPITSLSFVVGTKGSVQPFMGLTILMGSVSASLNNVNAGFVSTAGFTTVYSAPITGFNSVAGENKFAVTTPFNWDGTSNIIVQFCYNNLAAPPAAPVALPAGSGDDILQGETDPKGQTCQVRAVSTNVPTDDGCAFTTPTLVSYYRPLLYFEQARTETPVQTILNRSKAAYLGPNEDVYFYDETDGKLLARIQNLTSLDYGCTTVQIDRQVNGSVYAQPFWSNNAANYVTSKSFKVIPSQNGNNPGGQYKITLYYTDAEKTGYTSVTGKSWTNTEMVRVTNGFYVPDVSPSNQHVNDVTSVTMIGSSVGTNWTATGQFLSALASGFAVGATGVNSPLPTSLLSFTGRLQNDYGQLAWTVASEDSKGYSIEKSTDGSNFTAIGFVNAQGGSAAQKQYSFTDPTKAGTVQFYRLAMVSATGTTKYSNIIKLQKNSIGIGVQVYPTLVKDIVNIKYSQPTAEKVSIELYNFLGARVIMKSTSLHDEQVNIGTMPGGSYQLVIRLTTTGESLYSGKIIKQ</sequence>
<proteinExistence type="predicted"/>
<evidence type="ECO:0008006" key="4">
    <source>
        <dbReference type="Google" id="ProtNLM"/>
    </source>
</evidence>
<accession>A0A5B8UMP4</accession>
<dbReference type="RefSeq" id="WP_146789548.1">
    <property type="nucleotide sequence ID" value="NZ_BAABIO010000003.1"/>
</dbReference>
<evidence type="ECO:0000313" key="2">
    <source>
        <dbReference type="EMBL" id="QEC57340.1"/>
    </source>
</evidence>
<dbReference type="SUPFAM" id="SSF141072">
    <property type="entry name" value="CalX-like"/>
    <property type="match status" value="1"/>
</dbReference>
<organism evidence="2 3">
    <name type="scientific">Flavisolibacter ginsenosidimutans</name>
    <dbReference type="NCBI Taxonomy" id="661481"/>
    <lineage>
        <taxon>Bacteria</taxon>
        <taxon>Pseudomonadati</taxon>
        <taxon>Bacteroidota</taxon>
        <taxon>Chitinophagia</taxon>
        <taxon>Chitinophagales</taxon>
        <taxon>Chitinophagaceae</taxon>
        <taxon>Flavisolibacter</taxon>
    </lineage>
</organism>
<keyword evidence="1" id="KW-0732">Signal</keyword>
<dbReference type="InterPro" id="IPR015943">
    <property type="entry name" value="WD40/YVTN_repeat-like_dom_sf"/>
</dbReference>
<dbReference type="EMBL" id="CP042433">
    <property type="protein sequence ID" value="QEC57340.1"/>
    <property type="molecule type" value="Genomic_DNA"/>
</dbReference>
<evidence type="ECO:0000313" key="3">
    <source>
        <dbReference type="Proteomes" id="UP000321204"/>
    </source>
</evidence>
<keyword evidence="3" id="KW-1185">Reference proteome</keyword>
<dbReference type="Proteomes" id="UP000321204">
    <property type="component" value="Chromosome"/>
</dbReference>
<dbReference type="CDD" id="cd15482">
    <property type="entry name" value="Sialidase_non-viral"/>
    <property type="match status" value="1"/>
</dbReference>
<dbReference type="InterPro" id="IPR038081">
    <property type="entry name" value="CalX-like_sf"/>
</dbReference>
<feature type="signal peptide" evidence="1">
    <location>
        <begin position="1"/>
        <end position="21"/>
    </location>
</feature>